<evidence type="ECO:0000256" key="1">
    <source>
        <dbReference type="ARBA" id="ARBA00023125"/>
    </source>
</evidence>
<dbReference type="PANTHER" id="PTHR19303">
    <property type="entry name" value="TRANSPOSON"/>
    <property type="match status" value="1"/>
</dbReference>
<evidence type="ECO:0000313" key="5">
    <source>
        <dbReference type="Proteomes" id="UP000789901"/>
    </source>
</evidence>
<feature type="domain" description="HTH CENPB-type" evidence="3">
    <location>
        <begin position="66"/>
        <end position="139"/>
    </location>
</feature>
<gene>
    <name evidence="4" type="ORF">GMARGA_LOCUS8087</name>
</gene>
<protein>
    <submittedName>
        <fullName evidence="4">7305_t:CDS:1</fullName>
    </submittedName>
</protein>
<comment type="caution">
    <text evidence="4">The sequence shown here is derived from an EMBL/GenBank/DDBJ whole genome shotgun (WGS) entry which is preliminary data.</text>
</comment>
<dbReference type="SUPFAM" id="SSF46689">
    <property type="entry name" value="Homeodomain-like"/>
    <property type="match status" value="2"/>
</dbReference>
<name>A0ABN7UNV7_GIGMA</name>
<dbReference type="InterPro" id="IPR050863">
    <property type="entry name" value="CenT-Element_Derived"/>
</dbReference>
<dbReference type="Pfam" id="PF03221">
    <property type="entry name" value="HTH_Tnp_Tc5"/>
    <property type="match status" value="1"/>
</dbReference>
<feature type="compositionally biased region" description="Basic and acidic residues" evidence="2">
    <location>
        <begin position="16"/>
        <end position="27"/>
    </location>
</feature>
<dbReference type="PROSITE" id="PS51253">
    <property type="entry name" value="HTH_CENPB"/>
    <property type="match status" value="1"/>
</dbReference>
<evidence type="ECO:0000259" key="3">
    <source>
        <dbReference type="PROSITE" id="PS51253"/>
    </source>
</evidence>
<evidence type="ECO:0000313" key="4">
    <source>
        <dbReference type="EMBL" id="CAG8626119.1"/>
    </source>
</evidence>
<dbReference type="Gene3D" id="1.10.10.60">
    <property type="entry name" value="Homeodomain-like"/>
    <property type="match status" value="2"/>
</dbReference>
<dbReference type="InterPro" id="IPR006600">
    <property type="entry name" value="HTH_CenpB_DNA-bd_dom"/>
</dbReference>
<dbReference type="InterPro" id="IPR009057">
    <property type="entry name" value="Homeodomain-like_sf"/>
</dbReference>
<dbReference type="PANTHER" id="PTHR19303:SF73">
    <property type="entry name" value="PROTEIN PDC2"/>
    <property type="match status" value="1"/>
</dbReference>
<proteinExistence type="predicted"/>
<reference evidence="4 5" key="1">
    <citation type="submission" date="2021-06" db="EMBL/GenBank/DDBJ databases">
        <authorList>
            <person name="Kallberg Y."/>
            <person name="Tangrot J."/>
            <person name="Rosling A."/>
        </authorList>
    </citation>
    <scope>NUCLEOTIDE SEQUENCE [LARGE SCALE GENOMIC DNA]</scope>
    <source>
        <strain evidence="4 5">120-4 pot B 10/14</strain>
    </source>
</reference>
<keyword evidence="1" id="KW-0238">DNA-binding</keyword>
<evidence type="ECO:0000256" key="2">
    <source>
        <dbReference type="SAM" id="MobiDB-lite"/>
    </source>
</evidence>
<feature type="region of interest" description="Disordered" evidence="2">
    <location>
        <begin position="1"/>
        <end position="27"/>
    </location>
</feature>
<keyword evidence="5" id="KW-1185">Reference proteome</keyword>
<dbReference type="Proteomes" id="UP000789901">
    <property type="component" value="Unassembled WGS sequence"/>
</dbReference>
<dbReference type="Pfam" id="PF03184">
    <property type="entry name" value="DDE_1"/>
    <property type="match status" value="1"/>
</dbReference>
<dbReference type="InterPro" id="IPR004875">
    <property type="entry name" value="DDE_SF_endonuclease_dom"/>
</dbReference>
<accession>A0ABN7UNV7</accession>
<dbReference type="SMART" id="SM00674">
    <property type="entry name" value="CENPB"/>
    <property type="match status" value="1"/>
</dbReference>
<dbReference type="EMBL" id="CAJVQB010004076">
    <property type="protein sequence ID" value="CAG8626119.1"/>
    <property type="molecule type" value="Genomic_DNA"/>
</dbReference>
<organism evidence="4 5">
    <name type="scientific">Gigaspora margarita</name>
    <dbReference type="NCBI Taxonomy" id="4874"/>
    <lineage>
        <taxon>Eukaryota</taxon>
        <taxon>Fungi</taxon>
        <taxon>Fungi incertae sedis</taxon>
        <taxon>Mucoromycota</taxon>
        <taxon>Glomeromycotina</taxon>
        <taxon>Glomeromycetes</taxon>
        <taxon>Diversisporales</taxon>
        <taxon>Gigasporaceae</taxon>
        <taxon>Gigaspora</taxon>
    </lineage>
</organism>
<sequence length="495" mass="57321">MPKENIKKRTRLTAKQKKDIQEKKRANPNLKDEEIAAEFDCDRSTISKILKQKKWSEIQEILPTSNAFKTASPKFPQIERALEIWIGTVEQHKLTLTGEVIHQKALHFAALLGISEEEFRASQGWLIRFKARIGLCNHKFHGEAERASIELLPQFREELKNILAIYELRDVFNADECGLYYRMESSFFLSTTIRKGKKKDKTRITVLFTANADGSEKLIPCKFQIQERRVLLLVDGATSHAVDNLNEYPNIRVHFLPPNTIAHLQPMDAGIINAFKAHYKRLYIRKVINDFDIGIEKPNKIDVLQAIWLVNKAWNTISKETIKNCWRHTGILPFRHLVEIFPSNENFENESINIFEIIEAQHEAQDIIELTDNTDLQQLVQEYLNNDDFVATEEVMDDNQIIELINNPDINNNKADNLVEEEPRITFTEAERSLNLLLKFIRQNLLQPDGFIKENDESNFRNFLSQTHRASVKVMKQSTLENFLSVGGSSYPFTT</sequence>